<dbReference type="Proteomes" id="UP000601099">
    <property type="component" value="Unassembled WGS sequence"/>
</dbReference>
<dbReference type="RefSeq" id="WP_196956935.1">
    <property type="nucleotide sequence ID" value="NZ_JADWYK010000017.1"/>
</dbReference>
<accession>A0ABS0L724</accession>
<name>A0ABS0L724_9BACT</name>
<sequence>MKLTYQQVFGAALLLAVLAGCELTPSVLICEDGPPPPPVLTTPATIQDIPSKLGPPVQQFTYDPTRENVFTGSQGTVIQVSPNAFVTENGQPVTGPVHLEMREVFSKADMVLSAMPTISNGQPLESAGEFYLAPQEKVKWADKASVRFSAAIPASVTSMNGMQLFVGTTPGMGSTDCFHWQPVDSSALTTDGQTASGRVSGAVLNAGYDWINFDRFLPDAPKDTIIANIVGEEVDLAKNTMAYILFHSDNTAFKFCEYAGPGKIKSPGIPLGSEVSIVIIRTLNGKLYYNRQKTVVNGRVNVEPALLEITPNALVDSLKIIK</sequence>
<evidence type="ECO:0000313" key="1">
    <source>
        <dbReference type="EMBL" id="MBG8555922.1"/>
    </source>
</evidence>
<gene>
    <name evidence="1" type="ORF">I5L79_20430</name>
</gene>
<organism evidence="1 2">
    <name type="scientific">Hymenobacter guriensis</name>
    <dbReference type="NCBI Taxonomy" id="2793065"/>
    <lineage>
        <taxon>Bacteria</taxon>
        <taxon>Pseudomonadati</taxon>
        <taxon>Bacteroidota</taxon>
        <taxon>Cytophagia</taxon>
        <taxon>Cytophagales</taxon>
        <taxon>Hymenobacteraceae</taxon>
        <taxon>Hymenobacter</taxon>
    </lineage>
</organism>
<evidence type="ECO:0000313" key="2">
    <source>
        <dbReference type="Proteomes" id="UP000601099"/>
    </source>
</evidence>
<proteinExistence type="predicted"/>
<keyword evidence="2" id="KW-1185">Reference proteome</keyword>
<dbReference type="PROSITE" id="PS51257">
    <property type="entry name" value="PROKAR_LIPOPROTEIN"/>
    <property type="match status" value="1"/>
</dbReference>
<reference evidence="1 2" key="1">
    <citation type="submission" date="2020-11" db="EMBL/GenBank/DDBJ databases">
        <title>Hymenobacter sp.</title>
        <authorList>
            <person name="Kim M.K."/>
        </authorList>
    </citation>
    <scope>NUCLEOTIDE SEQUENCE [LARGE SCALE GENOMIC DNA]</scope>
    <source>
        <strain evidence="1 2">BT594</strain>
    </source>
</reference>
<comment type="caution">
    <text evidence="1">The sequence shown here is derived from an EMBL/GenBank/DDBJ whole genome shotgun (WGS) entry which is preliminary data.</text>
</comment>
<dbReference type="EMBL" id="JADWYK010000017">
    <property type="protein sequence ID" value="MBG8555922.1"/>
    <property type="molecule type" value="Genomic_DNA"/>
</dbReference>
<protein>
    <submittedName>
        <fullName evidence="1">Uncharacterized protein</fullName>
    </submittedName>
</protein>